<dbReference type="RefSeq" id="WP_380043681.1">
    <property type="nucleotide sequence ID" value="NZ_JBHLTC010000002.1"/>
</dbReference>
<dbReference type="PANTHER" id="PTHR43639:SF1">
    <property type="entry name" value="SHORT-CHAIN DEHYDROGENASE_REDUCTASE FAMILY PROTEIN"/>
    <property type="match status" value="1"/>
</dbReference>
<dbReference type="InterPro" id="IPR002347">
    <property type="entry name" value="SDR_fam"/>
</dbReference>
<dbReference type="SUPFAM" id="SSF51735">
    <property type="entry name" value="NAD(P)-binding Rossmann-fold domains"/>
    <property type="match status" value="1"/>
</dbReference>
<organism evidence="3 4">
    <name type="scientific">Kribbella deserti</name>
    <dbReference type="NCBI Taxonomy" id="1926257"/>
    <lineage>
        <taxon>Bacteria</taxon>
        <taxon>Bacillati</taxon>
        <taxon>Actinomycetota</taxon>
        <taxon>Actinomycetes</taxon>
        <taxon>Propionibacteriales</taxon>
        <taxon>Kribbellaceae</taxon>
        <taxon>Kribbella</taxon>
    </lineage>
</organism>
<protein>
    <submittedName>
        <fullName evidence="3">SDR family oxidoreductase</fullName>
    </submittedName>
</protein>
<name>A0ABV6QEK9_9ACTN</name>
<comment type="similarity">
    <text evidence="1">Belongs to the short-chain dehydrogenases/reductases (SDR) family.</text>
</comment>
<dbReference type="CDD" id="cd05233">
    <property type="entry name" value="SDR_c"/>
    <property type="match status" value="1"/>
</dbReference>
<comment type="caution">
    <text evidence="3">The sequence shown here is derived from an EMBL/GenBank/DDBJ whole genome shotgun (WGS) entry which is preliminary data.</text>
</comment>
<sequence length="113" mass="11450">MLVSTDLAERGLAGSWAYGAAKAGLHGLVASLAHDLGQDGVLANIVMPGVTLENGTHRVIPGPALAEFAKRFTAQRLPDAADVAAAIVFLCSARTTATTGEILRVTGGVLNAA</sequence>
<dbReference type="Proteomes" id="UP001589890">
    <property type="component" value="Unassembled WGS sequence"/>
</dbReference>
<dbReference type="Gene3D" id="3.40.50.720">
    <property type="entry name" value="NAD(P)-binding Rossmann-like Domain"/>
    <property type="match status" value="1"/>
</dbReference>
<evidence type="ECO:0000256" key="2">
    <source>
        <dbReference type="ARBA" id="ARBA00023002"/>
    </source>
</evidence>
<keyword evidence="2" id="KW-0560">Oxidoreductase</keyword>
<proteinExistence type="inferred from homology"/>
<reference evidence="3 4" key="1">
    <citation type="submission" date="2024-09" db="EMBL/GenBank/DDBJ databases">
        <authorList>
            <person name="Sun Q."/>
            <person name="Mori K."/>
        </authorList>
    </citation>
    <scope>NUCLEOTIDE SEQUENCE [LARGE SCALE GENOMIC DNA]</scope>
    <source>
        <strain evidence="3 4">CGMCC 1.15906</strain>
    </source>
</reference>
<dbReference type="PANTHER" id="PTHR43639">
    <property type="entry name" value="OXIDOREDUCTASE, SHORT-CHAIN DEHYDROGENASE/REDUCTASE FAMILY (AFU_ORTHOLOGUE AFUA_5G02870)"/>
    <property type="match status" value="1"/>
</dbReference>
<accession>A0ABV6QEK9</accession>
<dbReference type="InterPro" id="IPR036291">
    <property type="entry name" value="NAD(P)-bd_dom_sf"/>
</dbReference>
<dbReference type="EMBL" id="JBHLTC010000002">
    <property type="protein sequence ID" value="MFC0622990.1"/>
    <property type="molecule type" value="Genomic_DNA"/>
</dbReference>
<gene>
    <name evidence="3" type="ORF">ACFFGN_02890</name>
</gene>
<dbReference type="PRINTS" id="PR00081">
    <property type="entry name" value="GDHRDH"/>
</dbReference>
<evidence type="ECO:0000313" key="3">
    <source>
        <dbReference type="EMBL" id="MFC0622990.1"/>
    </source>
</evidence>
<dbReference type="Pfam" id="PF13561">
    <property type="entry name" value="adh_short_C2"/>
    <property type="match status" value="1"/>
</dbReference>
<evidence type="ECO:0000256" key="1">
    <source>
        <dbReference type="ARBA" id="ARBA00006484"/>
    </source>
</evidence>
<evidence type="ECO:0000313" key="4">
    <source>
        <dbReference type="Proteomes" id="UP001589890"/>
    </source>
</evidence>
<keyword evidence="4" id="KW-1185">Reference proteome</keyword>